<evidence type="ECO:0000313" key="2">
    <source>
        <dbReference type="Proteomes" id="UP000177622"/>
    </source>
</evidence>
<evidence type="ECO:0000313" key="1">
    <source>
        <dbReference type="EMBL" id="OGE49030.1"/>
    </source>
</evidence>
<feature type="non-terminal residue" evidence="1">
    <location>
        <position position="34"/>
    </location>
</feature>
<dbReference type="Proteomes" id="UP000177622">
    <property type="component" value="Unassembled WGS sequence"/>
</dbReference>
<dbReference type="RefSeq" id="XP_022484484.1">
    <property type="nucleotide sequence ID" value="XM_022635675.1"/>
</dbReference>
<name>A0A1F5L7S9_PENAI</name>
<accession>A0A1F5L7S9</accession>
<dbReference type="AlphaFoldDB" id="A0A1F5L7S9"/>
<proteinExistence type="predicted"/>
<protein>
    <submittedName>
        <fullName evidence="1">Uncharacterized protein</fullName>
    </submittedName>
</protein>
<organism evidence="1 2">
    <name type="scientific">Penicillium arizonense</name>
    <dbReference type="NCBI Taxonomy" id="1835702"/>
    <lineage>
        <taxon>Eukaryota</taxon>
        <taxon>Fungi</taxon>
        <taxon>Dikarya</taxon>
        <taxon>Ascomycota</taxon>
        <taxon>Pezizomycotina</taxon>
        <taxon>Eurotiomycetes</taxon>
        <taxon>Eurotiomycetidae</taxon>
        <taxon>Eurotiales</taxon>
        <taxon>Aspergillaceae</taxon>
        <taxon>Penicillium</taxon>
    </lineage>
</organism>
<dbReference type="GeneID" id="34580409"/>
<comment type="caution">
    <text evidence="1">The sequence shown here is derived from an EMBL/GenBank/DDBJ whole genome shotgun (WGS) entry which is preliminary data.</text>
</comment>
<reference evidence="1 2" key="1">
    <citation type="journal article" date="2016" name="Sci. Rep.">
        <title>Penicillium arizonense, a new, genome sequenced fungal species, reveals a high chemical diversity in secreted metabolites.</title>
        <authorList>
            <person name="Grijseels S."/>
            <person name="Nielsen J.C."/>
            <person name="Randelovic M."/>
            <person name="Nielsen J."/>
            <person name="Nielsen K.F."/>
            <person name="Workman M."/>
            <person name="Frisvad J.C."/>
        </authorList>
    </citation>
    <scope>NUCLEOTIDE SEQUENCE [LARGE SCALE GENOMIC DNA]</scope>
    <source>
        <strain evidence="1 2">CBS 141311</strain>
    </source>
</reference>
<sequence>VDTALQENLEASSSYLVDRLYPANTRPLFFTDIY</sequence>
<keyword evidence="2" id="KW-1185">Reference proteome</keyword>
<feature type="non-terminal residue" evidence="1">
    <location>
        <position position="1"/>
    </location>
</feature>
<gene>
    <name evidence="1" type="ORF">PENARI_c024G04705</name>
</gene>
<dbReference type="EMBL" id="LXJU01000024">
    <property type="protein sequence ID" value="OGE49030.1"/>
    <property type="molecule type" value="Genomic_DNA"/>
</dbReference>